<evidence type="ECO:0000313" key="6">
    <source>
        <dbReference type="Proteomes" id="UP000051124"/>
    </source>
</evidence>
<dbReference type="SUPFAM" id="SSF52540">
    <property type="entry name" value="P-loop containing nucleoside triphosphate hydrolases"/>
    <property type="match status" value="1"/>
</dbReference>
<evidence type="ECO:0008006" key="7">
    <source>
        <dbReference type="Google" id="ProtNLM"/>
    </source>
</evidence>
<dbReference type="Proteomes" id="UP000051124">
    <property type="component" value="Unassembled WGS sequence"/>
</dbReference>
<dbReference type="GO" id="GO:0005524">
    <property type="term" value="F:ATP binding"/>
    <property type="evidence" value="ECO:0007669"/>
    <property type="project" value="UniProtKB-KW"/>
</dbReference>
<evidence type="ECO:0000259" key="4">
    <source>
        <dbReference type="PROSITE" id="PS51194"/>
    </source>
</evidence>
<keyword evidence="1" id="KW-0547">Nucleotide-binding</keyword>
<dbReference type="GO" id="GO:0003677">
    <property type="term" value="F:DNA binding"/>
    <property type="evidence" value="ECO:0007669"/>
    <property type="project" value="TreeGrafter"/>
</dbReference>
<dbReference type="PANTHER" id="PTHR47962:SF5">
    <property type="entry name" value="ATP-DEPENDENT HELICASE LHR-RELATED"/>
    <property type="match status" value="1"/>
</dbReference>
<dbReference type="InterPro" id="IPR011545">
    <property type="entry name" value="DEAD/DEAH_box_helicase_dom"/>
</dbReference>
<dbReference type="SMART" id="SM00490">
    <property type="entry name" value="HELICc"/>
    <property type="match status" value="1"/>
</dbReference>
<dbReference type="PROSITE" id="PS51192">
    <property type="entry name" value="HELICASE_ATP_BIND_1"/>
    <property type="match status" value="1"/>
</dbReference>
<organism evidence="5 6">
    <name type="scientific">candidate division TA06 bacterium DG_26</name>
    <dbReference type="NCBI Taxonomy" id="1703771"/>
    <lineage>
        <taxon>Bacteria</taxon>
        <taxon>Bacteria division TA06</taxon>
    </lineage>
</organism>
<dbReference type="Pfam" id="PF00271">
    <property type="entry name" value="Helicase_C"/>
    <property type="match status" value="1"/>
</dbReference>
<sequence length="681" mass="77761">MSGLRERRIEESGIKSQLRKSWFAFFGRYRRLYPVQRSSIPWVLRGDSLVVCSPAATGKTEAVMAPVAERMLQNGWPGLSVLWISPTRALVNDLYSRLKPPLTSLGIALSRRTGDRPQYGPQKPSSVLITTPESLDSLISRHPRLFATVKVVALDELHLLDGGPRGDQLRVLVSRLKLITPEMPSFYALSATIADPWELGRRYFPRFRVVLVSAPREIESRFYPFNEAVFDQLLESFRRTGLHKVLTFCNTRHDAEVVAEGFNKPPFRERVWVHHASLSRAERESAEWKLNNSRSGICVATSTLELGVDIGDIDAVVLWGAPPDANAFLQRLGRGNRQRKDLMLAYCIYKGEVERVLFSILLQDARSGELRTLPYAPTLSVVCQQIFSYLHQKRRIRTTFDSIKRILEPILSDEGAIRCILGNLLERGWVVQQPCETFSSSEKLGNCVRAGRIHSNIEGTDRRFQVIDVQTGKKVGSVERSARMFSLAGKTWERAEERGGKIYASRSAGIARGDWIFKGRSRSLWDYRTGMRIKSSLFPGLEPFEFPYVVKTTKVYLLHFAGELYGWLWGEALKARGVRLFWTDAVWWGVEGSFKSADLVLDQETVMRLLEGNVERIRNLVDLGSFFHLLPREMRLRSAYEAIHSSYFIDYTRLARFREVESLPGGLTPWKTPRRETEEER</sequence>
<protein>
    <recommendedName>
        <fullName evidence="7">DEAD/DEAH box helicase</fullName>
    </recommendedName>
</protein>
<comment type="caution">
    <text evidence="5">The sequence shown here is derived from an EMBL/GenBank/DDBJ whole genome shotgun (WGS) entry which is preliminary data.</text>
</comment>
<name>A0A0S7WLM1_UNCT6</name>
<dbReference type="InterPro" id="IPR027417">
    <property type="entry name" value="P-loop_NTPase"/>
</dbReference>
<reference evidence="5 6" key="1">
    <citation type="journal article" date="2015" name="Microbiome">
        <title>Genomic resolution of linkages in carbon, nitrogen, and sulfur cycling among widespread estuary sediment bacteria.</title>
        <authorList>
            <person name="Baker B.J."/>
            <person name="Lazar C.S."/>
            <person name="Teske A.P."/>
            <person name="Dick G.J."/>
        </authorList>
    </citation>
    <scope>NUCLEOTIDE SEQUENCE [LARGE SCALE GENOMIC DNA]</scope>
    <source>
        <strain evidence="5">DG_26</strain>
    </source>
</reference>
<evidence type="ECO:0000313" key="5">
    <source>
        <dbReference type="EMBL" id="KPJ50943.1"/>
    </source>
</evidence>
<gene>
    <name evidence="5" type="ORF">AMJ40_01315</name>
</gene>
<evidence type="ECO:0000256" key="2">
    <source>
        <dbReference type="ARBA" id="ARBA00022840"/>
    </source>
</evidence>
<proteinExistence type="predicted"/>
<dbReference type="InterPro" id="IPR001650">
    <property type="entry name" value="Helicase_C-like"/>
</dbReference>
<dbReference type="EMBL" id="LIZT01000009">
    <property type="protein sequence ID" value="KPJ50943.1"/>
    <property type="molecule type" value="Genomic_DNA"/>
</dbReference>
<dbReference type="Gene3D" id="3.40.50.300">
    <property type="entry name" value="P-loop containing nucleotide triphosphate hydrolases"/>
    <property type="match status" value="2"/>
</dbReference>
<dbReference type="InterPro" id="IPR014001">
    <property type="entry name" value="Helicase_ATP-bd"/>
</dbReference>
<dbReference type="PROSITE" id="PS51194">
    <property type="entry name" value="HELICASE_CTER"/>
    <property type="match status" value="1"/>
</dbReference>
<feature type="domain" description="Helicase C-terminal" evidence="4">
    <location>
        <begin position="229"/>
        <end position="381"/>
    </location>
</feature>
<dbReference type="Pfam" id="PF00270">
    <property type="entry name" value="DEAD"/>
    <property type="match status" value="1"/>
</dbReference>
<feature type="domain" description="Helicase ATP-binding" evidence="3">
    <location>
        <begin position="40"/>
        <end position="211"/>
    </location>
</feature>
<dbReference type="InterPro" id="IPR052511">
    <property type="entry name" value="ATP-dep_Helicase"/>
</dbReference>
<dbReference type="PANTHER" id="PTHR47962">
    <property type="entry name" value="ATP-DEPENDENT HELICASE LHR-RELATED-RELATED"/>
    <property type="match status" value="1"/>
</dbReference>
<evidence type="ECO:0000256" key="1">
    <source>
        <dbReference type="ARBA" id="ARBA00022741"/>
    </source>
</evidence>
<dbReference type="GO" id="GO:0016887">
    <property type="term" value="F:ATP hydrolysis activity"/>
    <property type="evidence" value="ECO:0007669"/>
    <property type="project" value="TreeGrafter"/>
</dbReference>
<accession>A0A0S7WLM1</accession>
<keyword evidence="2" id="KW-0067">ATP-binding</keyword>
<dbReference type="AlphaFoldDB" id="A0A0S7WLM1"/>
<evidence type="ECO:0000259" key="3">
    <source>
        <dbReference type="PROSITE" id="PS51192"/>
    </source>
</evidence>
<dbReference type="SMART" id="SM00487">
    <property type="entry name" value="DEXDc"/>
    <property type="match status" value="1"/>
</dbReference>